<evidence type="ECO:0000256" key="4">
    <source>
        <dbReference type="ARBA" id="ARBA00022692"/>
    </source>
</evidence>
<protein>
    <recommendedName>
        <fullName evidence="7">TRAP transporter small permease protein</fullName>
    </recommendedName>
</protein>
<dbReference type="EMBL" id="CP042301">
    <property type="protein sequence ID" value="QDZ00325.1"/>
    <property type="molecule type" value="Genomic_DNA"/>
</dbReference>
<keyword evidence="4 7" id="KW-0812">Transmembrane</keyword>
<dbReference type="RefSeq" id="WP_146298973.1">
    <property type="nucleotide sequence ID" value="NZ_CP042301.2"/>
</dbReference>
<dbReference type="OrthoDB" id="4250245at2"/>
<evidence type="ECO:0000313" key="10">
    <source>
        <dbReference type="Proteomes" id="UP000321389"/>
    </source>
</evidence>
<evidence type="ECO:0000256" key="7">
    <source>
        <dbReference type="RuleBase" id="RU369079"/>
    </source>
</evidence>
<dbReference type="InterPro" id="IPR055348">
    <property type="entry name" value="DctQ"/>
</dbReference>
<dbReference type="Proteomes" id="UP000321389">
    <property type="component" value="Chromosome"/>
</dbReference>
<keyword evidence="2 7" id="KW-0813">Transport</keyword>
<proteinExistence type="inferred from homology"/>
<keyword evidence="3" id="KW-1003">Cell membrane</keyword>
<feature type="transmembrane region" description="Helical" evidence="7">
    <location>
        <begin position="66"/>
        <end position="83"/>
    </location>
</feature>
<name>A0A5B8KXJ8_9HYPH</name>
<keyword evidence="10" id="KW-1185">Reference proteome</keyword>
<reference evidence="9" key="1">
    <citation type="submission" date="2020-04" db="EMBL/GenBank/DDBJ databases">
        <title>Nitratireductor sp. nov. isolated from mangrove soil.</title>
        <authorList>
            <person name="Ye Y."/>
        </authorList>
    </citation>
    <scope>NUCLEOTIDE SEQUENCE</scope>
    <source>
        <strain evidence="9">SY7</strain>
    </source>
</reference>
<evidence type="ECO:0000313" key="9">
    <source>
        <dbReference type="EMBL" id="QDZ00325.1"/>
    </source>
</evidence>
<evidence type="ECO:0000259" key="8">
    <source>
        <dbReference type="Pfam" id="PF04290"/>
    </source>
</evidence>
<dbReference type="KEGG" id="niy:FQ775_08000"/>
<accession>A0A5B8KXJ8</accession>
<feature type="transmembrane region" description="Helical" evidence="7">
    <location>
        <begin position="157"/>
        <end position="182"/>
    </location>
</feature>
<dbReference type="Pfam" id="PF04290">
    <property type="entry name" value="DctQ"/>
    <property type="match status" value="1"/>
</dbReference>
<feature type="domain" description="Tripartite ATP-independent periplasmic transporters DctQ component" evidence="8">
    <location>
        <begin position="42"/>
        <end position="172"/>
    </location>
</feature>
<dbReference type="GO" id="GO:0022857">
    <property type="term" value="F:transmembrane transporter activity"/>
    <property type="evidence" value="ECO:0007669"/>
    <property type="project" value="UniProtKB-UniRule"/>
</dbReference>
<comment type="subcellular location">
    <subcellularLocation>
        <location evidence="7">Cell inner membrane</location>
        <topology evidence="7">Multi-pass membrane protein</topology>
    </subcellularLocation>
    <subcellularLocation>
        <location evidence="1">Cell membrane</location>
        <topology evidence="1">Multi-pass membrane protein</topology>
    </subcellularLocation>
</comment>
<keyword evidence="5 7" id="KW-1133">Transmembrane helix</keyword>
<dbReference type="GO" id="GO:0005886">
    <property type="term" value="C:plasma membrane"/>
    <property type="evidence" value="ECO:0007669"/>
    <property type="project" value="UniProtKB-SubCell"/>
</dbReference>
<comment type="similarity">
    <text evidence="7">Belongs to the TRAP transporter small permease family.</text>
</comment>
<keyword evidence="7" id="KW-0997">Cell inner membrane</keyword>
<evidence type="ECO:0000256" key="1">
    <source>
        <dbReference type="ARBA" id="ARBA00004651"/>
    </source>
</evidence>
<gene>
    <name evidence="9" type="ORF">FQ775_08000</name>
</gene>
<evidence type="ECO:0000256" key="5">
    <source>
        <dbReference type="ARBA" id="ARBA00022989"/>
    </source>
</evidence>
<comment type="function">
    <text evidence="7">Part of the tripartite ATP-independent periplasmic (TRAP) transport system.</text>
</comment>
<evidence type="ECO:0000256" key="6">
    <source>
        <dbReference type="ARBA" id="ARBA00023136"/>
    </source>
</evidence>
<dbReference type="AlphaFoldDB" id="A0A5B8KXJ8"/>
<evidence type="ECO:0000256" key="3">
    <source>
        <dbReference type="ARBA" id="ARBA00022475"/>
    </source>
</evidence>
<keyword evidence="6 7" id="KW-0472">Membrane</keyword>
<feature type="transmembrane region" description="Helical" evidence="7">
    <location>
        <begin position="26"/>
        <end position="46"/>
    </location>
</feature>
<sequence length="194" mass="20952">MTAHQTPEPPQGGSGAGQRLRAAADAISNGLNVIGTLLILGLVVLVNADVIGRELFLAPVSGVPEIVSMSIVAIVFLQVSQAFRMGRFTRTDAFLDIVARRAPRLRHAIELVYTVAAFALVWFVFSASYPLFQKAWERNTYVGTFGDFTAPDWPVKLVILIGCAALMMQMLITGIVAAWHLFAGQPDAPAENGR</sequence>
<organism evidence="9 10">
    <name type="scientific">Nitratireductor mangrovi</name>
    <dbReference type="NCBI Taxonomy" id="2599600"/>
    <lineage>
        <taxon>Bacteria</taxon>
        <taxon>Pseudomonadati</taxon>
        <taxon>Pseudomonadota</taxon>
        <taxon>Alphaproteobacteria</taxon>
        <taxon>Hyphomicrobiales</taxon>
        <taxon>Phyllobacteriaceae</taxon>
        <taxon>Nitratireductor</taxon>
    </lineage>
</organism>
<comment type="subunit">
    <text evidence="7">The complex comprises the extracytoplasmic solute receptor protein and the two transmembrane proteins.</text>
</comment>
<feature type="transmembrane region" description="Helical" evidence="7">
    <location>
        <begin position="111"/>
        <end position="132"/>
    </location>
</feature>
<evidence type="ECO:0000256" key="2">
    <source>
        <dbReference type="ARBA" id="ARBA00022448"/>
    </source>
</evidence>